<dbReference type="Gene3D" id="3.30.420.40">
    <property type="match status" value="1"/>
</dbReference>
<dbReference type="InterPro" id="IPR000905">
    <property type="entry name" value="Gcp-like_dom"/>
</dbReference>
<dbReference type="Proteomes" id="UP001194469">
    <property type="component" value="Unassembled WGS sequence"/>
</dbReference>
<evidence type="ECO:0000256" key="4">
    <source>
        <dbReference type="ARBA" id="ARBA00022723"/>
    </source>
</evidence>
<organism evidence="9 10">
    <name type="scientific">Nitratidesulfovibrio oxamicus</name>
    <dbReference type="NCBI Taxonomy" id="32016"/>
    <lineage>
        <taxon>Bacteria</taxon>
        <taxon>Pseudomonadati</taxon>
        <taxon>Thermodesulfobacteriota</taxon>
        <taxon>Desulfovibrionia</taxon>
        <taxon>Desulfovibrionales</taxon>
        <taxon>Desulfovibrionaceae</taxon>
        <taxon>Nitratidesulfovibrio</taxon>
    </lineage>
</organism>
<dbReference type="PANTHER" id="PTHR11735:SF6">
    <property type="entry name" value="TRNA N6-ADENOSINE THREONYLCARBAMOYLTRANSFERASE, MITOCHONDRIAL"/>
    <property type="match status" value="1"/>
</dbReference>
<evidence type="ECO:0000313" key="10">
    <source>
        <dbReference type="Proteomes" id="UP001194469"/>
    </source>
</evidence>
<feature type="non-terminal residue" evidence="9">
    <location>
        <position position="83"/>
    </location>
</feature>
<evidence type="ECO:0000256" key="2">
    <source>
        <dbReference type="ARBA" id="ARBA00022679"/>
    </source>
</evidence>
<keyword evidence="4" id="KW-0479">Metal-binding</keyword>
<keyword evidence="3" id="KW-0819">tRNA processing</keyword>
<gene>
    <name evidence="9" type="ORF">FVW20_01720</name>
</gene>
<comment type="caution">
    <text evidence="9">The sequence shown here is derived from an EMBL/GenBank/DDBJ whole genome shotgun (WGS) entry which is preliminary data.</text>
</comment>
<proteinExistence type="predicted"/>
<dbReference type="EC" id="2.3.1.234" evidence="1"/>
<feature type="domain" description="Gcp-like" evidence="8">
    <location>
        <begin position="23"/>
        <end position="83"/>
    </location>
</feature>
<protein>
    <recommendedName>
        <fullName evidence="1">N(6)-L-threonylcarbamoyladenine synthase</fullName>
        <ecNumber evidence="1">2.3.1.234</ecNumber>
    </recommendedName>
</protein>
<dbReference type="SUPFAM" id="SSF53067">
    <property type="entry name" value="Actin-like ATPase domain"/>
    <property type="match status" value="1"/>
</dbReference>
<dbReference type="Pfam" id="PF00814">
    <property type="entry name" value="TsaD"/>
    <property type="match status" value="1"/>
</dbReference>
<evidence type="ECO:0000256" key="5">
    <source>
        <dbReference type="ARBA" id="ARBA00023004"/>
    </source>
</evidence>
<accession>A0ABS0J059</accession>
<dbReference type="EMBL" id="VRYY01000033">
    <property type="protein sequence ID" value="MBG3875774.1"/>
    <property type="molecule type" value="Genomic_DNA"/>
</dbReference>
<evidence type="ECO:0000259" key="8">
    <source>
        <dbReference type="Pfam" id="PF00814"/>
    </source>
</evidence>
<evidence type="ECO:0000256" key="1">
    <source>
        <dbReference type="ARBA" id="ARBA00012156"/>
    </source>
</evidence>
<sequence length="83" mass="8620">MLCLGIETSCDETALALVRDGVVIADVMSSQADVHALFGGVVPELASREHYRLIGALCDEVLRRAGVTAADIDVVAVARGPGL</sequence>
<keyword evidence="2" id="KW-0808">Transferase</keyword>
<evidence type="ECO:0000256" key="6">
    <source>
        <dbReference type="ARBA" id="ARBA00023315"/>
    </source>
</evidence>
<dbReference type="InterPro" id="IPR017861">
    <property type="entry name" value="KAE1/TsaD"/>
</dbReference>
<reference evidence="9 10" key="1">
    <citation type="submission" date="2019-08" db="EMBL/GenBank/DDBJ databases">
        <authorList>
            <person name="Luo N."/>
        </authorList>
    </citation>
    <scope>NUCLEOTIDE SEQUENCE [LARGE SCALE GENOMIC DNA]</scope>
    <source>
        <strain evidence="9 10">NCIMB 9442</strain>
    </source>
</reference>
<dbReference type="InterPro" id="IPR043129">
    <property type="entry name" value="ATPase_NBD"/>
</dbReference>
<comment type="catalytic activity">
    <reaction evidence="7">
        <text>L-threonylcarbamoyladenylate + adenosine(37) in tRNA = N(6)-L-threonylcarbamoyladenosine(37) in tRNA + AMP + H(+)</text>
        <dbReference type="Rhea" id="RHEA:37059"/>
        <dbReference type="Rhea" id="RHEA-COMP:10162"/>
        <dbReference type="Rhea" id="RHEA-COMP:10163"/>
        <dbReference type="ChEBI" id="CHEBI:15378"/>
        <dbReference type="ChEBI" id="CHEBI:73682"/>
        <dbReference type="ChEBI" id="CHEBI:74411"/>
        <dbReference type="ChEBI" id="CHEBI:74418"/>
        <dbReference type="ChEBI" id="CHEBI:456215"/>
        <dbReference type="EC" id="2.3.1.234"/>
    </reaction>
</comment>
<name>A0ABS0J059_9BACT</name>
<keyword evidence="6" id="KW-0012">Acyltransferase</keyword>
<evidence type="ECO:0000313" key="9">
    <source>
        <dbReference type="EMBL" id="MBG3875774.1"/>
    </source>
</evidence>
<dbReference type="PANTHER" id="PTHR11735">
    <property type="entry name" value="TRNA N6-ADENOSINE THREONYLCARBAMOYLTRANSFERASE"/>
    <property type="match status" value="1"/>
</dbReference>
<keyword evidence="5" id="KW-0408">Iron</keyword>
<evidence type="ECO:0000256" key="3">
    <source>
        <dbReference type="ARBA" id="ARBA00022694"/>
    </source>
</evidence>
<keyword evidence="10" id="KW-1185">Reference proteome</keyword>
<evidence type="ECO:0000256" key="7">
    <source>
        <dbReference type="ARBA" id="ARBA00048117"/>
    </source>
</evidence>
<dbReference type="PRINTS" id="PR00789">
    <property type="entry name" value="OSIALOPTASE"/>
</dbReference>